<keyword evidence="2" id="KW-0732">Signal</keyword>
<gene>
    <name evidence="3" type="ORF">M8A51_07155</name>
</gene>
<dbReference type="RefSeq" id="WP_251777501.1">
    <property type="nucleotide sequence ID" value="NZ_JAMKFE010000003.1"/>
</dbReference>
<reference evidence="3" key="1">
    <citation type="submission" date="2022-05" db="EMBL/GenBank/DDBJ databases">
        <title>Schlegelella sp. nov., isolated from mangrove soil.</title>
        <authorList>
            <person name="Liu Y."/>
            <person name="Ge X."/>
            <person name="Liu W."/>
        </authorList>
    </citation>
    <scope>NUCLEOTIDE SEQUENCE</scope>
    <source>
        <strain evidence="3">S2-27</strain>
    </source>
</reference>
<organism evidence="3 4">
    <name type="scientific">Caldimonas mangrovi</name>
    <dbReference type="NCBI Taxonomy" id="2944811"/>
    <lineage>
        <taxon>Bacteria</taxon>
        <taxon>Pseudomonadati</taxon>
        <taxon>Pseudomonadota</taxon>
        <taxon>Betaproteobacteria</taxon>
        <taxon>Burkholderiales</taxon>
        <taxon>Sphaerotilaceae</taxon>
        <taxon>Caldimonas</taxon>
    </lineage>
</organism>
<dbReference type="GO" id="GO:0016787">
    <property type="term" value="F:hydrolase activity"/>
    <property type="evidence" value="ECO:0007669"/>
    <property type="project" value="UniProtKB-KW"/>
</dbReference>
<feature type="signal peptide" evidence="2">
    <location>
        <begin position="1"/>
        <end position="34"/>
    </location>
</feature>
<name>A0ABT0YM30_9BURK</name>
<evidence type="ECO:0000313" key="4">
    <source>
        <dbReference type="Proteomes" id="UP001165541"/>
    </source>
</evidence>
<evidence type="ECO:0000313" key="3">
    <source>
        <dbReference type="EMBL" id="MCM5679307.1"/>
    </source>
</evidence>
<sequence>MGICALHPGGQRRLTLIALQLGVAALAACGGRHADTNTETPSAPAMPSPASAPAPTPVGGTYVRPPGAAPLLGANIGAKHYDDPAYQQQLARLDTVILGFHPGWRGDTDGSKIRSAVVALKTLNPSLKVGQYTILNEHTDDPSKTSNHDTLAKLAATDWWLRDAVTGAQTQWSTSYGAYDINFTNWSAPDAHGERYPQWLARRNAQTYFLRVPEFDIWYFDNVMKHSRVRQANWRLDGHNVSSQDPAVAAAYRQGHALHWAAAEAHAPGRIQMGNVDNDLSYPEFKGRLSAAFLEGMMGASYSLEGRPDGWRLMMQRYFSAAAHLRPPALVGFNVHGSPGDWRFFRYAFTSCLLGDGQFSFTDPAVGYSSVPWFDEYEVAFGAPLDAPTLTAWSNGVHRRRFEHAMVLVNPNDDARSVQLEPGWRRLLARQDPAVNNGTPVSQLTLGPKEGLVLVRE</sequence>
<comment type="caution">
    <text evidence="3">The sequence shown here is derived from an EMBL/GenBank/DDBJ whole genome shotgun (WGS) entry which is preliminary data.</text>
</comment>
<feature type="chain" id="PRO_5046074044" evidence="2">
    <location>
        <begin position="35"/>
        <end position="457"/>
    </location>
</feature>
<dbReference type="EMBL" id="JAMKFE010000003">
    <property type="protein sequence ID" value="MCM5679307.1"/>
    <property type="molecule type" value="Genomic_DNA"/>
</dbReference>
<feature type="compositionally biased region" description="Pro residues" evidence="1">
    <location>
        <begin position="44"/>
        <end position="56"/>
    </location>
</feature>
<protein>
    <submittedName>
        <fullName evidence="3">Glycoside hydrolase</fullName>
    </submittedName>
</protein>
<evidence type="ECO:0000256" key="1">
    <source>
        <dbReference type="SAM" id="MobiDB-lite"/>
    </source>
</evidence>
<dbReference type="InterPro" id="IPR029455">
    <property type="entry name" value="GHL15"/>
</dbReference>
<dbReference type="Proteomes" id="UP001165541">
    <property type="component" value="Unassembled WGS sequence"/>
</dbReference>
<keyword evidence="4" id="KW-1185">Reference proteome</keyword>
<accession>A0ABT0YM30</accession>
<keyword evidence="3" id="KW-0378">Hydrolase</keyword>
<dbReference type="Pfam" id="PF14885">
    <property type="entry name" value="GHL15"/>
    <property type="match status" value="1"/>
</dbReference>
<feature type="region of interest" description="Disordered" evidence="1">
    <location>
        <begin position="33"/>
        <end position="60"/>
    </location>
</feature>
<evidence type="ECO:0000256" key="2">
    <source>
        <dbReference type="SAM" id="SignalP"/>
    </source>
</evidence>
<proteinExistence type="predicted"/>